<dbReference type="InterPro" id="IPR037062">
    <property type="entry name" value="Malic_N_dom_sf"/>
</dbReference>
<evidence type="ECO:0000259" key="7">
    <source>
        <dbReference type="SMART" id="SM00919"/>
    </source>
</evidence>
<dbReference type="PANTHER" id="PTHR43237:SF4">
    <property type="entry name" value="NADP-DEPENDENT MALIC ENZYME"/>
    <property type="match status" value="1"/>
</dbReference>
<dbReference type="InterPro" id="IPR012302">
    <property type="entry name" value="Malic_NAD-bd"/>
</dbReference>
<comment type="caution">
    <text evidence="9">The sequence shown here is derived from an EMBL/GenBank/DDBJ whole genome shotgun (WGS) entry which is preliminary data.</text>
</comment>
<dbReference type="InterPro" id="IPR036291">
    <property type="entry name" value="NAD(P)-bd_dom_sf"/>
</dbReference>
<dbReference type="GO" id="GO:0016616">
    <property type="term" value="F:oxidoreductase activity, acting on the CH-OH group of donors, NAD or NADP as acceptor"/>
    <property type="evidence" value="ECO:0007669"/>
    <property type="project" value="InterPro"/>
</dbReference>
<dbReference type="Proteomes" id="UP000298159">
    <property type="component" value="Unassembled WGS sequence"/>
</dbReference>
<evidence type="ECO:0000313" key="9">
    <source>
        <dbReference type="EMBL" id="TGN81597.1"/>
    </source>
</evidence>
<dbReference type="InterPro" id="IPR046346">
    <property type="entry name" value="Aminoacid_DH-like_N_sf"/>
</dbReference>
<feature type="binding site" evidence="5">
    <location>
        <position position="179"/>
    </location>
    <ligand>
        <name>a divalent metal cation</name>
        <dbReference type="ChEBI" id="CHEBI:60240"/>
    </ligand>
</feature>
<dbReference type="EMBL" id="SRRT01000001">
    <property type="protein sequence ID" value="TGN81597.1"/>
    <property type="molecule type" value="Genomic_DNA"/>
</dbReference>
<dbReference type="GeneID" id="95446675"/>
<keyword evidence="2" id="KW-0560">Oxidoreductase</keyword>
<dbReference type="RefSeq" id="WP_135784093.1">
    <property type="nucleotide sequence ID" value="NZ_SRRT01000001.1"/>
</dbReference>
<dbReference type="GO" id="GO:0051287">
    <property type="term" value="F:NAD binding"/>
    <property type="evidence" value="ECO:0007669"/>
    <property type="project" value="InterPro"/>
</dbReference>
<feature type="binding site" evidence="4">
    <location>
        <position position="304"/>
    </location>
    <ligand>
        <name>(S)-malate</name>
        <dbReference type="ChEBI" id="CHEBI:15589"/>
    </ligand>
</feature>
<dbReference type="FunFam" id="3.40.50.10380:FF:000003">
    <property type="entry name" value="NADP-dependent malic enzyme"/>
    <property type="match status" value="1"/>
</dbReference>
<feature type="binding site" evidence="4">
    <location>
        <position position="333"/>
    </location>
    <ligand>
        <name>(S)-malate</name>
        <dbReference type="ChEBI" id="CHEBI:15589"/>
    </ligand>
</feature>
<dbReference type="Pfam" id="PF00390">
    <property type="entry name" value="malic"/>
    <property type="match status" value="1"/>
</dbReference>
<evidence type="ECO:0000256" key="3">
    <source>
        <dbReference type="PIRSR" id="PIRSR000106-1"/>
    </source>
</evidence>
<name>A0A4Z1DGB6_9ACTN</name>
<dbReference type="GO" id="GO:0004470">
    <property type="term" value="F:malic enzyme activity"/>
    <property type="evidence" value="ECO:0007669"/>
    <property type="project" value="InterPro"/>
</dbReference>
<dbReference type="InterPro" id="IPR051674">
    <property type="entry name" value="Malate_Decarboxylase"/>
</dbReference>
<dbReference type="SUPFAM" id="SSF53223">
    <property type="entry name" value="Aminoacid dehydrogenase-like, N-terminal domain"/>
    <property type="match status" value="1"/>
</dbReference>
<dbReference type="Pfam" id="PF03949">
    <property type="entry name" value="Malic_M"/>
    <property type="match status" value="1"/>
</dbReference>
<feature type="domain" description="Malic enzyme N-terminal" evidence="8">
    <location>
        <begin position="35"/>
        <end position="168"/>
    </location>
</feature>
<keyword evidence="10" id="KW-1185">Reference proteome</keyword>
<accession>A0A4Z1DGB6</accession>
<feature type="active site" description="Proton acceptor" evidence="3">
    <location>
        <position position="111"/>
    </location>
</feature>
<evidence type="ECO:0000256" key="2">
    <source>
        <dbReference type="ARBA" id="ARBA00023002"/>
    </source>
</evidence>
<feature type="binding site" evidence="5">
    <location>
        <position position="154"/>
    </location>
    <ligand>
        <name>a divalent metal cation</name>
        <dbReference type="ChEBI" id="CHEBI:60240"/>
    </ligand>
</feature>
<dbReference type="GO" id="GO:0046872">
    <property type="term" value="F:metal ion binding"/>
    <property type="evidence" value="ECO:0007669"/>
    <property type="project" value="UniProtKB-KW"/>
</dbReference>
<dbReference type="InterPro" id="IPR012301">
    <property type="entry name" value="Malic_N_dom"/>
</dbReference>
<reference evidence="9 10" key="1">
    <citation type="submission" date="2019-04" db="EMBL/GenBank/DDBJ databases">
        <title>Streptomyces sp. nov. Bv016 isolated from bark of Buahinia variegata.</title>
        <authorList>
            <person name="Kanchanasin P."/>
            <person name="Tanasupawat S."/>
            <person name="Yuki M."/>
            <person name="Kudo T."/>
        </authorList>
    </citation>
    <scope>NUCLEOTIDE SEQUENCE [LARGE SCALE GENOMIC DNA]</scope>
    <source>
        <strain evidence="9 10">Bv016</strain>
    </source>
</reference>
<dbReference type="PIRSF" id="PIRSF000106">
    <property type="entry name" value="ME"/>
    <property type="match status" value="1"/>
</dbReference>
<dbReference type="InterPro" id="IPR001891">
    <property type="entry name" value="Malic_OxRdtase"/>
</dbReference>
<evidence type="ECO:0000259" key="8">
    <source>
        <dbReference type="SMART" id="SM01274"/>
    </source>
</evidence>
<comment type="similarity">
    <text evidence="1">Belongs to the malic enzymes family.</text>
</comment>
<protein>
    <submittedName>
        <fullName evidence="9">NADP-dependent malic enzyme</fullName>
    </submittedName>
</protein>
<dbReference type="Gene3D" id="3.40.50.720">
    <property type="entry name" value="NAD(P)-binding Rossmann-like Domain"/>
    <property type="match status" value="1"/>
</dbReference>
<sequence>MAAEIVNPRSDSGAGPEGGAEPLDSFDPAFALHRGGKMAVRATVPIRDTEDLSLAYTPGVARVCTAIAETPELVNDYTWKSSVVAVVTDGTAVLGLGDIGPEASLPVMEGKAILFKQFGGVDAVPIALDCTGVDEIVETVVRLAPSFGGVNLEDISAPRCFEIERRLQERLDIPVFHDDQHGTAVVTLAALRNAARLSGRDIGQLRVVISGAGAAGVAIARMLIEAGIGDVAVADRKGVVSADRTDLTDVKRELASFTNKAKLTGTLEDALAGADVFVGVSGGTVSEEAVASMAKGAFVFAMANPNPEVHPEVAHKYAAVVATGRSDFPNQINNVLAFPGIFAGALQVRASRITEGMKIAAAEALAAVVGDDLSADYVIPSPFDERVAPAVTAAVAAAARAEGVARR</sequence>
<dbReference type="Gene3D" id="3.40.50.10380">
    <property type="entry name" value="Malic enzyme, N-terminal domain"/>
    <property type="match status" value="1"/>
</dbReference>
<evidence type="ECO:0000313" key="10">
    <source>
        <dbReference type="Proteomes" id="UP000298159"/>
    </source>
</evidence>
<dbReference type="SUPFAM" id="SSF51735">
    <property type="entry name" value="NAD(P)-binding Rossmann-fold domains"/>
    <property type="match status" value="1"/>
</dbReference>
<evidence type="ECO:0000256" key="4">
    <source>
        <dbReference type="PIRSR" id="PIRSR000106-2"/>
    </source>
</evidence>
<feature type="domain" description="Malic enzyme NAD-binding" evidence="7">
    <location>
        <begin position="180"/>
        <end position="400"/>
    </location>
</feature>
<dbReference type="SMART" id="SM00919">
    <property type="entry name" value="Malic_M"/>
    <property type="match status" value="1"/>
</dbReference>
<evidence type="ECO:0000256" key="1">
    <source>
        <dbReference type="ARBA" id="ARBA00008785"/>
    </source>
</evidence>
<feature type="active site" description="Proton donor" evidence="3">
    <location>
        <position position="56"/>
    </location>
</feature>
<keyword evidence="5" id="KW-0479">Metal-binding</keyword>
<evidence type="ECO:0000256" key="5">
    <source>
        <dbReference type="PIRSR" id="PIRSR000106-3"/>
    </source>
</evidence>
<comment type="cofactor">
    <cofactor evidence="5">
        <name>Mg(2+)</name>
        <dbReference type="ChEBI" id="CHEBI:18420"/>
    </cofactor>
    <cofactor evidence="5">
        <name>Mn(2+)</name>
        <dbReference type="ChEBI" id="CHEBI:29035"/>
    </cofactor>
    <text evidence="5">Divalent metal cations. Prefers magnesium or manganese.</text>
</comment>
<feature type="binding site" evidence="5">
    <location>
        <position position="153"/>
    </location>
    <ligand>
        <name>a divalent metal cation</name>
        <dbReference type="ChEBI" id="CHEBI:60240"/>
    </ligand>
</feature>
<dbReference type="PANTHER" id="PTHR43237">
    <property type="entry name" value="NADP-DEPENDENT MALIC ENZYME"/>
    <property type="match status" value="1"/>
</dbReference>
<gene>
    <name evidence="9" type="ORF">E5083_03560</name>
</gene>
<evidence type="ECO:0000256" key="6">
    <source>
        <dbReference type="SAM" id="MobiDB-lite"/>
    </source>
</evidence>
<dbReference type="SMART" id="SM01274">
    <property type="entry name" value="malic"/>
    <property type="match status" value="1"/>
</dbReference>
<dbReference type="AlphaFoldDB" id="A0A4Z1DGB6"/>
<organism evidence="9 10">
    <name type="scientific">Streptomyces bauhiniae</name>
    <dbReference type="NCBI Taxonomy" id="2340725"/>
    <lineage>
        <taxon>Bacteria</taxon>
        <taxon>Bacillati</taxon>
        <taxon>Actinomycetota</taxon>
        <taxon>Actinomycetes</taxon>
        <taxon>Kitasatosporales</taxon>
        <taxon>Streptomycetaceae</taxon>
        <taxon>Streptomyces</taxon>
    </lineage>
</organism>
<feature type="region of interest" description="Disordered" evidence="6">
    <location>
        <begin position="1"/>
        <end position="21"/>
    </location>
</feature>
<proteinExistence type="inferred from homology"/>